<dbReference type="InterPro" id="IPR023198">
    <property type="entry name" value="PGP-like_dom2"/>
</dbReference>
<dbReference type="SFLD" id="SFLDG01129">
    <property type="entry name" value="C1.5:_HAD__Beta-PGM__Phosphata"/>
    <property type="match status" value="1"/>
</dbReference>
<dbReference type="NCBIfam" id="TIGR01509">
    <property type="entry name" value="HAD-SF-IA-v3"/>
    <property type="match status" value="1"/>
</dbReference>
<reference evidence="13" key="1">
    <citation type="submission" date="2010-05" db="EMBL/GenBank/DDBJ databases">
        <title>Complete sequence of Methylotenera sp. 301.</title>
        <authorList>
            <person name="Lucas S."/>
            <person name="Copeland A."/>
            <person name="Lapidus A."/>
            <person name="Cheng J.-F."/>
            <person name="Bruce D."/>
            <person name="Goodwin L."/>
            <person name="Pitluck S."/>
            <person name="Clum A."/>
            <person name="Land M."/>
            <person name="Hauser L."/>
            <person name="Kyrpides N."/>
            <person name="Ivanova N."/>
            <person name="Chistoservova L."/>
            <person name="Kalyuzhnaya M."/>
            <person name="Woyke T."/>
        </authorList>
    </citation>
    <scope>NUCLEOTIDE SEQUENCE [LARGE SCALE GENOMIC DNA]</scope>
    <source>
        <strain evidence="13">301</strain>
    </source>
</reference>
<accession>D7DND7</accession>
<dbReference type="AlphaFoldDB" id="D7DND7"/>
<comment type="pathway">
    <text evidence="3 11">Organic acid metabolism; glycolate biosynthesis; glycolate from 2-phosphoglycolate: step 1/1.</text>
</comment>
<feature type="binding site" evidence="11">
    <location>
        <position position="12"/>
    </location>
    <ligand>
        <name>Mg(2+)</name>
        <dbReference type="ChEBI" id="CHEBI:18420"/>
    </ligand>
</feature>
<evidence type="ECO:0000256" key="2">
    <source>
        <dbReference type="ARBA" id="ARBA00001946"/>
    </source>
</evidence>
<dbReference type="InterPro" id="IPR050155">
    <property type="entry name" value="HAD-like_hydrolase_sf"/>
</dbReference>
<evidence type="ECO:0000256" key="4">
    <source>
        <dbReference type="ARBA" id="ARBA00006171"/>
    </source>
</evidence>
<keyword evidence="6 11" id="KW-0479">Metal-binding</keyword>
<protein>
    <recommendedName>
        <fullName evidence="5 11">Phosphoglycolate phosphatase</fullName>
        <shortName evidence="11">PGP</shortName>
        <shortName evidence="11">PGPase</shortName>
        <ecNumber evidence="5 11">3.1.3.18</ecNumber>
    </recommendedName>
</protein>
<dbReference type="Gene3D" id="1.10.150.240">
    <property type="entry name" value="Putative phosphatase, domain 2"/>
    <property type="match status" value="1"/>
</dbReference>
<sequence>MFRVKAVMLDLDGTLINSAPEIASAINLMLADLNRPALPAKQVERYIGEGAAVLIKRCLNSQLDVSRLNDEPDAALFAQAEKLFFAHYANNVTDSKPYDGVIEGLQALRDKGLKLACVTNKPEKFTLPLLQKSGLAEFFEMVVSGDSLPKKKPDPIQLQHICAKLDVHTFEAMLVGDSETDITAAHAAGCFIVTVPYGYNQGRPIDESTVDAMIEDLTELVSQDLITVLL</sequence>
<proteinExistence type="inferred from homology"/>
<dbReference type="GO" id="GO:0006281">
    <property type="term" value="P:DNA repair"/>
    <property type="evidence" value="ECO:0007669"/>
    <property type="project" value="TreeGrafter"/>
</dbReference>
<dbReference type="InterPro" id="IPR036412">
    <property type="entry name" value="HAD-like_sf"/>
</dbReference>
<dbReference type="SFLD" id="SFLDG01135">
    <property type="entry name" value="C1.5.6:_HAD__Beta-PGM__Phospha"/>
    <property type="match status" value="1"/>
</dbReference>
<keyword evidence="13" id="KW-1185">Reference proteome</keyword>
<dbReference type="HOGENOM" id="CLU_045011_19_1_4"/>
<dbReference type="Pfam" id="PF13419">
    <property type="entry name" value="HAD_2"/>
    <property type="match status" value="1"/>
</dbReference>
<dbReference type="PANTHER" id="PTHR43434">
    <property type="entry name" value="PHOSPHOGLYCOLATE PHOSPHATASE"/>
    <property type="match status" value="1"/>
</dbReference>
<dbReference type="GO" id="GO:0008967">
    <property type="term" value="F:phosphoglycolate phosphatase activity"/>
    <property type="evidence" value="ECO:0007669"/>
    <property type="project" value="UniProtKB-UniRule"/>
</dbReference>
<dbReference type="SUPFAM" id="SSF56784">
    <property type="entry name" value="HAD-like"/>
    <property type="match status" value="1"/>
</dbReference>
<dbReference type="InterPro" id="IPR006439">
    <property type="entry name" value="HAD-SF_hydro_IA"/>
</dbReference>
<dbReference type="InterPro" id="IPR037512">
    <property type="entry name" value="PGPase_prok"/>
</dbReference>
<dbReference type="eggNOG" id="COG0546">
    <property type="taxonomic scope" value="Bacteria"/>
</dbReference>
<dbReference type="STRING" id="666681.M301_2581"/>
<gene>
    <name evidence="11" type="primary">gph</name>
    <name evidence="12" type="ordered locus">M301_2581</name>
</gene>
<evidence type="ECO:0000256" key="11">
    <source>
        <dbReference type="HAMAP-Rule" id="MF_00495"/>
    </source>
</evidence>
<dbReference type="NCBIfam" id="NF009695">
    <property type="entry name" value="PRK13222.1-2"/>
    <property type="match status" value="1"/>
</dbReference>
<comment type="catalytic activity">
    <reaction evidence="1 11">
        <text>2-phosphoglycolate + H2O = glycolate + phosphate</text>
        <dbReference type="Rhea" id="RHEA:14369"/>
        <dbReference type="ChEBI" id="CHEBI:15377"/>
        <dbReference type="ChEBI" id="CHEBI:29805"/>
        <dbReference type="ChEBI" id="CHEBI:43474"/>
        <dbReference type="ChEBI" id="CHEBI:58033"/>
        <dbReference type="EC" id="3.1.3.18"/>
    </reaction>
</comment>
<dbReference type="RefSeq" id="WP_013149245.1">
    <property type="nucleotide sequence ID" value="NC_014207.1"/>
</dbReference>
<dbReference type="Proteomes" id="UP000000383">
    <property type="component" value="Chromosome"/>
</dbReference>
<dbReference type="GO" id="GO:0046872">
    <property type="term" value="F:metal ion binding"/>
    <property type="evidence" value="ECO:0007669"/>
    <property type="project" value="UniProtKB-KW"/>
</dbReference>
<dbReference type="UniPathway" id="UPA00865">
    <property type="reaction ID" value="UER00834"/>
</dbReference>
<keyword evidence="9 11" id="KW-0119">Carbohydrate metabolism</keyword>
<dbReference type="Gene3D" id="3.40.50.1000">
    <property type="entry name" value="HAD superfamily/HAD-like"/>
    <property type="match status" value="1"/>
</dbReference>
<dbReference type="CDD" id="cd16417">
    <property type="entry name" value="HAD_PGPase"/>
    <property type="match status" value="1"/>
</dbReference>
<evidence type="ECO:0000256" key="3">
    <source>
        <dbReference type="ARBA" id="ARBA00004818"/>
    </source>
</evidence>
<dbReference type="SFLD" id="SFLDS00003">
    <property type="entry name" value="Haloacid_Dehalogenase"/>
    <property type="match status" value="1"/>
</dbReference>
<dbReference type="PRINTS" id="PR00413">
    <property type="entry name" value="HADHALOGNASE"/>
</dbReference>
<dbReference type="KEGG" id="meh:M301_2581"/>
<keyword evidence="8 11" id="KW-0460">Magnesium</keyword>
<comment type="function">
    <text evidence="10 11">Specifically catalyzes the dephosphorylation of 2-phosphoglycolate. Is involved in the dissimilation of the intracellular 2-phosphoglycolate formed during the DNA repair of 3'-phosphoglycolate ends, a major class of DNA lesions induced by oxidative stress.</text>
</comment>
<dbReference type="EMBL" id="CP002056">
    <property type="protein sequence ID" value="ADI30938.1"/>
    <property type="molecule type" value="Genomic_DNA"/>
</dbReference>
<keyword evidence="7 11" id="KW-0378">Hydrolase</keyword>
<evidence type="ECO:0000313" key="13">
    <source>
        <dbReference type="Proteomes" id="UP000000383"/>
    </source>
</evidence>
<feature type="active site" description="Nucleophile" evidence="11">
    <location>
        <position position="10"/>
    </location>
</feature>
<dbReference type="GO" id="GO:0005829">
    <property type="term" value="C:cytosol"/>
    <property type="evidence" value="ECO:0007669"/>
    <property type="project" value="TreeGrafter"/>
</dbReference>
<dbReference type="InterPro" id="IPR041492">
    <property type="entry name" value="HAD_2"/>
</dbReference>
<feature type="binding site" evidence="11">
    <location>
        <position position="10"/>
    </location>
    <ligand>
        <name>Mg(2+)</name>
        <dbReference type="ChEBI" id="CHEBI:18420"/>
    </ligand>
</feature>
<dbReference type="EC" id="3.1.3.18" evidence="5 11"/>
<dbReference type="NCBIfam" id="TIGR01449">
    <property type="entry name" value="PGP_bact"/>
    <property type="match status" value="1"/>
</dbReference>
<evidence type="ECO:0000256" key="1">
    <source>
        <dbReference type="ARBA" id="ARBA00000830"/>
    </source>
</evidence>
<feature type="binding site" evidence="11">
    <location>
        <position position="177"/>
    </location>
    <ligand>
        <name>Mg(2+)</name>
        <dbReference type="ChEBI" id="CHEBI:18420"/>
    </ligand>
</feature>
<dbReference type="GO" id="GO:0046295">
    <property type="term" value="P:glycolate biosynthetic process"/>
    <property type="evidence" value="ECO:0007669"/>
    <property type="project" value="UniProtKB-UniRule"/>
</dbReference>
<dbReference type="OrthoDB" id="9776368at2"/>
<dbReference type="HAMAP" id="MF_00495">
    <property type="entry name" value="GPH_hydrolase_bact"/>
    <property type="match status" value="1"/>
</dbReference>
<dbReference type="InterPro" id="IPR023214">
    <property type="entry name" value="HAD_sf"/>
</dbReference>
<organism evidence="12 13">
    <name type="scientific">Methylotenera versatilis (strain 301)</name>
    <dbReference type="NCBI Taxonomy" id="666681"/>
    <lineage>
        <taxon>Bacteria</taxon>
        <taxon>Pseudomonadati</taxon>
        <taxon>Pseudomonadota</taxon>
        <taxon>Betaproteobacteria</taxon>
        <taxon>Nitrosomonadales</taxon>
        <taxon>Methylophilaceae</taxon>
        <taxon>Methylotenera</taxon>
    </lineage>
</organism>
<name>D7DND7_METV0</name>
<dbReference type="GO" id="GO:0005975">
    <property type="term" value="P:carbohydrate metabolic process"/>
    <property type="evidence" value="ECO:0007669"/>
    <property type="project" value="InterPro"/>
</dbReference>
<dbReference type="PANTHER" id="PTHR43434:SF1">
    <property type="entry name" value="PHOSPHOGLYCOLATE PHOSPHATASE"/>
    <property type="match status" value="1"/>
</dbReference>
<evidence type="ECO:0000313" key="12">
    <source>
        <dbReference type="EMBL" id="ADI30938.1"/>
    </source>
</evidence>
<evidence type="ECO:0000256" key="7">
    <source>
        <dbReference type="ARBA" id="ARBA00022801"/>
    </source>
</evidence>
<evidence type="ECO:0000256" key="8">
    <source>
        <dbReference type="ARBA" id="ARBA00022842"/>
    </source>
</evidence>
<evidence type="ECO:0000256" key="10">
    <source>
        <dbReference type="ARBA" id="ARBA00059247"/>
    </source>
</evidence>
<comment type="similarity">
    <text evidence="4 11">Belongs to the HAD-like hydrolase superfamily. CbbY/CbbZ/Gph/YieH family.</text>
</comment>
<comment type="cofactor">
    <cofactor evidence="2 11">
        <name>Mg(2+)</name>
        <dbReference type="ChEBI" id="CHEBI:18420"/>
    </cofactor>
</comment>
<reference evidence="12 13" key="2">
    <citation type="journal article" date="2011" name="J. Bacteriol.">
        <title>Genomes of three methylotrophs from a single niche uncover genetic and metabolic divergence of Methylophilaceae.</title>
        <authorList>
            <person name="Lapidus A."/>
            <person name="Clum A."/>
            <person name="Labutti K."/>
            <person name="Kaluzhnaya M.G."/>
            <person name="Lim S."/>
            <person name="Beck D.A."/>
            <person name="Glavina Del Rio T."/>
            <person name="Nolan M."/>
            <person name="Mavromatis K."/>
            <person name="Huntemann M."/>
            <person name="Lucas S."/>
            <person name="Lidstrom M.E."/>
            <person name="Ivanova N."/>
            <person name="Chistoserdova L."/>
        </authorList>
    </citation>
    <scope>NUCLEOTIDE SEQUENCE [LARGE SCALE GENOMIC DNA]</scope>
    <source>
        <strain evidence="12 13">301</strain>
    </source>
</reference>
<dbReference type="FunFam" id="3.40.50.1000:FF:000022">
    <property type="entry name" value="Phosphoglycolate phosphatase"/>
    <property type="match status" value="1"/>
</dbReference>
<evidence type="ECO:0000256" key="5">
    <source>
        <dbReference type="ARBA" id="ARBA00013078"/>
    </source>
</evidence>
<evidence type="ECO:0000256" key="6">
    <source>
        <dbReference type="ARBA" id="ARBA00022723"/>
    </source>
</evidence>
<dbReference type="NCBIfam" id="TIGR01549">
    <property type="entry name" value="HAD-SF-IA-v1"/>
    <property type="match status" value="1"/>
</dbReference>
<evidence type="ECO:0000256" key="9">
    <source>
        <dbReference type="ARBA" id="ARBA00023277"/>
    </source>
</evidence>